<feature type="region of interest" description="Disordered" evidence="1">
    <location>
        <begin position="22"/>
        <end position="47"/>
    </location>
</feature>
<sequence>MKFVKLVLVSLFFVGTPFVTNASTPKTSGVEETTLKENPSSKKQKSSFEAQMKVFYCQLSTVVESVDSQGYAVNELIITTGATCAEAGSKMDIICSVIEYMSGGTQACD</sequence>
<keyword evidence="4" id="KW-1185">Reference proteome</keyword>
<accession>A0ABS3JTV6</accession>
<reference evidence="3 4" key="1">
    <citation type="submission" date="2021-03" db="EMBL/GenBank/DDBJ databases">
        <title>Fibrella sp. HMF5405 genome sequencing and assembly.</title>
        <authorList>
            <person name="Kang H."/>
            <person name="Kim H."/>
            <person name="Bae S."/>
            <person name="Joh K."/>
        </authorList>
    </citation>
    <scope>NUCLEOTIDE SEQUENCE [LARGE SCALE GENOMIC DNA]</scope>
    <source>
        <strain evidence="3 4">HMF5405</strain>
    </source>
</reference>
<dbReference type="RefSeq" id="WP_207332585.1">
    <property type="nucleotide sequence ID" value="NZ_JAFMYW010000012.1"/>
</dbReference>
<feature type="chain" id="PRO_5047015268" evidence="2">
    <location>
        <begin position="23"/>
        <end position="109"/>
    </location>
</feature>
<evidence type="ECO:0000256" key="2">
    <source>
        <dbReference type="SAM" id="SignalP"/>
    </source>
</evidence>
<proteinExistence type="predicted"/>
<gene>
    <name evidence="3" type="ORF">J2I46_28905</name>
</gene>
<comment type="caution">
    <text evidence="3">The sequence shown here is derived from an EMBL/GenBank/DDBJ whole genome shotgun (WGS) entry which is preliminary data.</text>
</comment>
<evidence type="ECO:0000313" key="4">
    <source>
        <dbReference type="Proteomes" id="UP000664628"/>
    </source>
</evidence>
<feature type="signal peptide" evidence="2">
    <location>
        <begin position="1"/>
        <end position="22"/>
    </location>
</feature>
<evidence type="ECO:0000313" key="3">
    <source>
        <dbReference type="EMBL" id="MBO0952634.1"/>
    </source>
</evidence>
<dbReference type="EMBL" id="JAFMYW010000012">
    <property type="protein sequence ID" value="MBO0952634.1"/>
    <property type="molecule type" value="Genomic_DNA"/>
</dbReference>
<feature type="compositionally biased region" description="Polar residues" evidence="1">
    <location>
        <begin position="22"/>
        <end position="31"/>
    </location>
</feature>
<keyword evidence="2" id="KW-0732">Signal</keyword>
<organism evidence="3 4">
    <name type="scientific">Fibrella forsythiae</name>
    <dbReference type="NCBI Taxonomy" id="2817061"/>
    <lineage>
        <taxon>Bacteria</taxon>
        <taxon>Pseudomonadati</taxon>
        <taxon>Bacteroidota</taxon>
        <taxon>Cytophagia</taxon>
        <taxon>Cytophagales</taxon>
        <taxon>Spirosomataceae</taxon>
        <taxon>Fibrella</taxon>
    </lineage>
</organism>
<name>A0ABS3JTV6_9BACT</name>
<dbReference type="Proteomes" id="UP000664628">
    <property type="component" value="Unassembled WGS sequence"/>
</dbReference>
<evidence type="ECO:0000256" key="1">
    <source>
        <dbReference type="SAM" id="MobiDB-lite"/>
    </source>
</evidence>
<protein>
    <submittedName>
        <fullName evidence="3">Uncharacterized protein</fullName>
    </submittedName>
</protein>